<dbReference type="AlphaFoldDB" id="A0A559KIE6"/>
<dbReference type="InterPro" id="IPR007422">
    <property type="entry name" value="Peptidase_Prp"/>
</dbReference>
<dbReference type="SUPFAM" id="SSF118010">
    <property type="entry name" value="TM1457-like"/>
    <property type="match status" value="1"/>
</dbReference>
<name>A0A559KIE6_9BACL</name>
<dbReference type="GO" id="GO:0008234">
    <property type="term" value="F:cysteine-type peptidase activity"/>
    <property type="evidence" value="ECO:0007669"/>
    <property type="project" value="UniProtKB-KW"/>
</dbReference>
<dbReference type="InterPro" id="IPR036764">
    <property type="entry name" value="Peptidase_Prp_sf"/>
</dbReference>
<evidence type="ECO:0000313" key="7">
    <source>
        <dbReference type="EMBL" id="TVY11913.1"/>
    </source>
</evidence>
<dbReference type="CDD" id="cd16332">
    <property type="entry name" value="Prp-like"/>
    <property type="match status" value="1"/>
</dbReference>
<evidence type="ECO:0000256" key="6">
    <source>
        <dbReference type="ARBA" id="ARBA00044538"/>
    </source>
</evidence>
<evidence type="ECO:0000256" key="3">
    <source>
        <dbReference type="ARBA" id="ARBA00022801"/>
    </source>
</evidence>
<keyword evidence="2 7" id="KW-0645">Protease</keyword>
<comment type="similarity">
    <text evidence="5">Belongs to the Prp family.</text>
</comment>
<evidence type="ECO:0000256" key="5">
    <source>
        <dbReference type="ARBA" id="ARBA00044503"/>
    </source>
</evidence>
<protein>
    <recommendedName>
        <fullName evidence="6">Ribosomal processing cysteine protease Prp</fullName>
    </recommendedName>
</protein>
<gene>
    <name evidence="7" type="ORF">FPZ49_01100</name>
</gene>
<evidence type="ECO:0000256" key="2">
    <source>
        <dbReference type="ARBA" id="ARBA00022670"/>
    </source>
</evidence>
<dbReference type="RefSeq" id="WP_144842497.1">
    <property type="nucleotide sequence ID" value="NZ_VNJI01000001.1"/>
</dbReference>
<evidence type="ECO:0000313" key="8">
    <source>
        <dbReference type="Proteomes" id="UP000317036"/>
    </source>
</evidence>
<evidence type="ECO:0000256" key="1">
    <source>
        <dbReference type="ARBA" id="ARBA00022517"/>
    </source>
</evidence>
<keyword evidence="8" id="KW-1185">Reference proteome</keyword>
<comment type="caution">
    <text evidence="7">The sequence shown here is derived from an EMBL/GenBank/DDBJ whole genome shotgun (WGS) entry which is preliminary data.</text>
</comment>
<sequence length="111" mass="12282">MIRITIERKHDSTIKRFGVRGHAFYDDPGKDIVCAGVSAVTVGTVNSVEALTGLELKTQMKHGLLQVEVPDGLDPTTEEKTQLLLESMVVMLQSIEQSYSAYIQMQDTISK</sequence>
<dbReference type="PANTHER" id="PTHR39178:SF1">
    <property type="entry name" value="RIBOSOMAL-PROCESSING CYSTEINE PROTEASE PRP"/>
    <property type="match status" value="1"/>
</dbReference>
<keyword evidence="1" id="KW-0690">Ribosome biogenesis</keyword>
<organism evidence="7 8">
    <name type="scientific">Paenibacillus cremeus</name>
    <dbReference type="NCBI Taxonomy" id="2163881"/>
    <lineage>
        <taxon>Bacteria</taxon>
        <taxon>Bacillati</taxon>
        <taxon>Bacillota</taxon>
        <taxon>Bacilli</taxon>
        <taxon>Bacillales</taxon>
        <taxon>Paenibacillaceae</taxon>
        <taxon>Paenibacillus</taxon>
    </lineage>
</organism>
<evidence type="ECO:0000256" key="4">
    <source>
        <dbReference type="ARBA" id="ARBA00022807"/>
    </source>
</evidence>
<dbReference type="EMBL" id="VNJI01000001">
    <property type="protein sequence ID" value="TVY11913.1"/>
    <property type="molecule type" value="Genomic_DNA"/>
</dbReference>
<dbReference type="Gene3D" id="3.30.70.1490">
    <property type="entry name" value="Cysteine protease Prp"/>
    <property type="match status" value="1"/>
</dbReference>
<dbReference type="Pfam" id="PF04327">
    <property type="entry name" value="Peptidase_Prp"/>
    <property type="match status" value="1"/>
</dbReference>
<keyword evidence="4" id="KW-0788">Thiol protease</keyword>
<accession>A0A559KIE6</accession>
<dbReference type="Proteomes" id="UP000317036">
    <property type="component" value="Unassembled WGS sequence"/>
</dbReference>
<reference evidence="7 8" key="1">
    <citation type="submission" date="2019-07" db="EMBL/GenBank/DDBJ databases">
        <authorList>
            <person name="Kim J."/>
        </authorList>
    </citation>
    <scope>NUCLEOTIDE SEQUENCE [LARGE SCALE GENOMIC DNA]</scope>
    <source>
        <strain evidence="7 8">JC52</strain>
    </source>
</reference>
<dbReference type="PANTHER" id="PTHR39178">
    <property type="entry name" value="HYPOTHETICAL RIBOSOME-ASSOCIATED PROTEIN"/>
    <property type="match status" value="1"/>
</dbReference>
<dbReference type="OrthoDB" id="48998at2"/>
<dbReference type="GO" id="GO:0042254">
    <property type="term" value="P:ribosome biogenesis"/>
    <property type="evidence" value="ECO:0007669"/>
    <property type="project" value="UniProtKB-KW"/>
</dbReference>
<proteinExistence type="inferred from homology"/>
<dbReference type="GO" id="GO:0006508">
    <property type="term" value="P:proteolysis"/>
    <property type="evidence" value="ECO:0007669"/>
    <property type="project" value="UniProtKB-KW"/>
</dbReference>
<keyword evidence="3" id="KW-0378">Hydrolase</keyword>